<proteinExistence type="predicted"/>
<name>A0A4R5KNV1_9BACL</name>
<feature type="repeat" description="ANK" evidence="3">
    <location>
        <begin position="198"/>
        <end position="230"/>
    </location>
</feature>
<organism evidence="4 5">
    <name type="scientific">Paenibacillus piri</name>
    <dbReference type="NCBI Taxonomy" id="2547395"/>
    <lineage>
        <taxon>Bacteria</taxon>
        <taxon>Bacillati</taxon>
        <taxon>Bacillota</taxon>
        <taxon>Bacilli</taxon>
        <taxon>Bacillales</taxon>
        <taxon>Paenibacillaceae</taxon>
        <taxon>Paenibacillus</taxon>
    </lineage>
</organism>
<reference evidence="4 5" key="1">
    <citation type="submission" date="2019-03" db="EMBL/GenBank/DDBJ databases">
        <title>This is whole genome sequence of Paenibacillus sp MS74 strain.</title>
        <authorList>
            <person name="Trinh H.N."/>
        </authorList>
    </citation>
    <scope>NUCLEOTIDE SEQUENCE [LARGE SCALE GENOMIC DNA]</scope>
    <source>
        <strain evidence="4 5">MS74</strain>
    </source>
</reference>
<comment type="caution">
    <text evidence="4">The sequence shown here is derived from an EMBL/GenBank/DDBJ whole genome shotgun (WGS) entry which is preliminary data.</text>
</comment>
<evidence type="ECO:0000313" key="4">
    <source>
        <dbReference type="EMBL" id="TDF96625.1"/>
    </source>
</evidence>
<evidence type="ECO:0000256" key="1">
    <source>
        <dbReference type="ARBA" id="ARBA00022737"/>
    </source>
</evidence>
<feature type="repeat" description="ANK" evidence="3">
    <location>
        <begin position="235"/>
        <end position="267"/>
    </location>
</feature>
<sequence>MARTKKTTPAKQHVISVRVDDLTLQAMDLLVEAGLAQSRSEAATQFVRCGVASSESLLLRAKGLAEHVRSLRRDMLEAVKERDIARVQELLEADAGLANARNERGETAVLLSAYYRAAEIKQLLIERGAELTLYEAAAIGDLELVKAQLAAAPRLLDSHSPDGFTPLALASHFGHAEVVSFLLERGAQPGLLGRDGRLNNTALQAACAGQHAAIVQLLLARGADVRQPAEGSIRAGFTPLHVAAGRGNIAIAELLLVHGAPLDARKADGQTPLAYARQQGKTAMAAWLRERGAGE</sequence>
<accession>A0A4R5KNV1</accession>
<evidence type="ECO:0000256" key="2">
    <source>
        <dbReference type="ARBA" id="ARBA00023043"/>
    </source>
</evidence>
<dbReference type="PROSITE" id="PS50297">
    <property type="entry name" value="ANK_REP_REGION"/>
    <property type="match status" value="3"/>
</dbReference>
<dbReference type="Pfam" id="PF12796">
    <property type="entry name" value="Ank_2"/>
    <property type="match status" value="2"/>
</dbReference>
<dbReference type="PANTHER" id="PTHR24171">
    <property type="entry name" value="ANKYRIN REPEAT DOMAIN-CONTAINING PROTEIN 39-RELATED"/>
    <property type="match status" value="1"/>
</dbReference>
<dbReference type="Gene3D" id="1.25.40.20">
    <property type="entry name" value="Ankyrin repeat-containing domain"/>
    <property type="match status" value="2"/>
</dbReference>
<dbReference type="AlphaFoldDB" id="A0A4R5KNV1"/>
<protein>
    <submittedName>
        <fullName evidence="4">Ankyrin repeat domain-containing protein</fullName>
    </submittedName>
</protein>
<keyword evidence="2 3" id="KW-0040">ANK repeat</keyword>
<dbReference type="PROSITE" id="PS50088">
    <property type="entry name" value="ANK_REPEAT"/>
    <property type="match status" value="3"/>
</dbReference>
<keyword evidence="1" id="KW-0677">Repeat</keyword>
<dbReference type="InterPro" id="IPR036770">
    <property type="entry name" value="Ankyrin_rpt-contain_sf"/>
</dbReference>
<evidence type="ECO:0000256" key="3">
    <source>
        <dbReference type="PROSITE-ProRule" id="PRU00023"/>
    </source>
</evidence>
<dbReference type="PRINTS" id="PR01415">
    <property type="entry name" value="ANKYRIN"/>
</dbReference>
<dbReference type="Proteomes" id="UP000295636">
    <property type="component" value="Unassembled WGS sequence"/>
</dbReference>
<dbReference type="OrthoDB" id="5622506at2"/>
<dbReference type="InterPro" id="IPR002110">
    <property type="entry name" value="Ankyrin_rpt"/>
</dbReference>
<dbReference type="EMBL" id="SMRT01000007">
    <property type="protein sequence ID" value="TDF96625.1"/>
    <property type="molecule type" value="Genomic_DNA"/>
</dbReference>
<keyword evidence="5" id="KW-1185">Reference proteome</keyword>
<feature type="repeat" description="ANK" evidence="3">
    <location>
        <begin position="162"/>
        <end position="194"/>
    </location>
</feature>
<gene>
    <name evidence="4" type="ORF">E1757_16175</name>
</gene>
<dbReference type="SMART" id="SM00248">
    <property type="entry name" value="ANK"/>
    <property type="match status" value="4"/>
</dbReference>
<dbReference type="RefSeq" id="WP_133229895.1">
    <property type="nucleotide sequence ID" value="NZ_SMRT01000007.1"/>
</dbReference>
<dbReference type="SUPFAM" id="SSF48403">
    <property type="entry name" value="Ankyrin repeat"/>
    <property type="match status" value="1"/>
</dbReference>
<evidence type="ECO:0000313" key="5">
    <source>
        <dbReference type="Proteomes" id="UP000295636"/>
    </source>
</evidence>